<dbReference type="HOGENOM" id="CLU_110884_0_0_1"/>
<name>A0A8J8YMD7_ORYSJ</name>
<accession>B9FI17</accession>
<protein>
    <submittedName>
        <fullName evidence="3">Uncharacterized protein</fullName>
    </submittedName>
</protein>
<evidence type="ECO:0000313" key="3">
    <source>
        <dbReference type="EMBL" id="EEE63578.1"/>
    </source>
</evidence>
<feature type="compositionally biased region" description="Basic and acidic residues" evidence="1">
    <location>
        <begin position="15"/>
        <end position="30"/>
    </location>
</feature>
<dbReference type="Gramene" id="Os05t0386900-03">
    <property type="protein sequence ID" value="Os05t0386900-03"/>
    <property type="gene ID" value="Os05g0386900"/>
</dbReference>
<reference evidence="3" key="5">
    <citation type="submission" date="2008-12" db="EMBL/GenBank/DDBJ databases">
        <title>Improved gene annotation of the rice (Oryza sativa) genomes.</title>
        <authorList>
            <person name="Wang J."/>
            <person name="Li R."/>
            <person name="Fan W."/>
            <person name="Huang Q."/>
            <person name="Zhang J."/>
            <person name="Zhou Y."/>
            <person name="Hu Y."/>
            <person name="Zi S."/>
            <person name="Li J."/>
            <person name="Ni P."/>
            <person name="Zheng H."/>
            <person name="Zhang Y."/>
            <person name="Zhao M."/>
            <person name="Hao Q."/>
            <person name="McDermott J."/>
            <person name="Samudrala R."/>
            <person name="Kristiansen K."/>
            <person name="Wong G.K.-S."/>
        </authorList>
    </citation>
    <scope>NUCLEOTIDE SEQUENCE</scope>
</reference>
<feature type="compositionally biased region" description="Low complexity" evidence="1">
    <location>
        <begin position="1"/>
        <end position="14"/>
    </location>
</feature>
<proteinExistence type="predicted"/>
<feature type="region of interest" description="Disordered" evidence="1">
    <location>
        <begin position="1"/>
        <end position="30"/>
    </location>
</feature>
<evidence type="ECO:0000256" key="1">
    <source>
        <dbReference type="SAM" id="MobiDB-lite"/>
    </source>
</evidence>
<evidence type="ECO:0000313" key="2">
    <source>
        <dbReference type="EMBL" id="AAV31335.1"/>
    </source>
</evidence>
<dbReference type="OrthoDB" id="785636at2759"/>
<dbReference type="Proteomes" id="UP000000763">
    <property type="component" value="Chromosome 5"/>
</dbReference>
<accession>A0A8J8YMD7</accession>
<dbReference type="EMBL" id="CM000142">
    <property type="protein sequence ID" value="EEE63578.1"/>
    <property type="molecule type" value="Genomic_DNA"/>
</dbReference>
<organism evidence="3">
    <name type="scientific">Oryza sativa subsp. japonica</name>
    <name type="common">Rice</name>
    <dbReference type="NCBI Taxonomy" id="39947"/>
    <lineage>
        <taxon>Eukaryota</taxon>
        <taxon>Viridiplantae</taxon>
        <taxon>Streptophyta</taxon>
        <taxon>Embryophyta</taxon>
        <taxon>Tracheophyta</taxon>
        <taxon>Spermatophyta</taxon>
        <taxon>Magnoliopsida</taxon>
        <taxon>Liliopsida</taxon>
        <taxon>Poales</taxon>
        <taxon>Poaceae</taxon>
        <taxon>BOP clade</taxon>
        <taxon>Oryzoideae</taxon>
        <taxon>Oryzeae</taxon>
        <taxon>Oryzinae</taxon>
        <taxon>Oryza</taxon>
        <taxon>Oryza sativa</taxon>
    </lineage>
</organism>
<dbReference type="AlphaFoldDB" id="A0A8J8YMD7"/>
<dbReference type="EMBL" id="AC136219">
    <property type="protein sequence ID" value="AAV31335.1"/>
    <property type="molecule type" value="Genomic_DNA"/>
</dbReference>
<reference evidence="4" key="2">
    <citation type="journal article" date="2005" name="Nature">
        <title>The map-based sequence of the rice genome.</title>
        <authorList>
            <consortium name="International rice genome sequencing project (IRGSP)"/>
            <person name="Matsumoto T."/>
            <person name="Wu J."/>
            <person name="Kanamori H."/>
            <person name="Katayose Y."/>
            <person name="Fujisawa M."/>
            <person name="Namiki N."/>
            <person name="Mizuno H."/>
            <person name="Yamamoto K."/>
            <person name="Antonio B.A."/>
            <person name="Baba T."/>
            <person name="Sakata K."/>
            <person name="Nagamura Y."/>
            <person name="Aoki H."/>
            <person name="Arikawa K."/>
            <person name="Arita K."/>
            <person name="Bito T."/>
            <person name="Chiden Y."/>
            <person name="Fujitsuka N."/>
            <person name="Fukunaka R."/>
            <person name="Hamada M."/>
            <person name="Harada C."/>
            <person name="Hayashi A."/>
            <person name="Hijishita S."/>
            <person name="Honda M."/>
            <person name="Hosokawa S."/>
            <person name="Ichikawa Y."/>
            <person name="Idonuma A."/>
            <person name="Iijima M."/>
            <person name="Ikeda M."/>
            <person name="Ikeno M."/>
            <person name="Ito K."/>
            <person name="Ito S."/>
            <person name="Ito T."/>
            <person name="Ito Y."/>
            <person name="Ito Y."/>
            <person name="Iwabuchi A."/>
            <person name="Kamiya K."/>
            <person name="Karasawa W."/>
            <person name="Kurita K."/>
            <person name="Katagiri S."/>
            <person name="Kikuta A."/>
            <person name="Kobayashi H."/>
            <person name="Kobayashi N."/>
            <person name="Machita K."/>
            <person name="Maehara T."/>
            <person name="Masukawa M."/>
            <person name="Mizubayashi T."/>
            <person name="Mukai Y."/>
            <person name="Nagasaki H."/>
            <person name="Nagata Y."/>
            <person name="Naito S."/>
            <person name="Nakashima M."/>
            <person name="Nakama Y."/>
            <person name="Nakamichi Y."/>
            <person name="Nakamura M."/>
            <person name="Meguro A."/>
            <person name="Negishi M."/>
            <person name="Ohta I."/>
            <person name="Ohta T."/>
            <person name="Okamoto M."/>
            <person name="Ono N."/>
            <person name="Saji S."/>
            <person name="Sakaguchi M."/>
            <person name="Sakai K."/>
            <person name="Shibata M."/>
            <person name="Shimokawa T."/>
            <person name="Song J."/>
            <person name="Takazaki Y."/>
            <person name="Terasawa K."/>
            <person name="Tsugane M."/>
            <person name="Tsuji K."/>
            <person name="Ueda S."/>
            <person name="Waki K."/>
            <person name="Yamagata H."/>
            <person name="Yamamoto M."/>
            <person name="Yamamoto S."/>
            <person name="Yamane H."/>
            <person name="Yoshiki S."/>
            <person name="Yoshihara R."/>
            <person name="Yukawa K."/>
            <person name="Zhong H."/>
            <person name="Yano M."/>
            <person name="Yuan Q."/>
            <person name="Ouyang S."/>
            <person name="Liu J."/>
            <person name="Jones K.M."/>
            <person name="Gansberger K."/>
            <person name="Moffat K."/>
            <person name="Hill J."/>
            <person name="Bera J."/>
            <person name="Fadrosh D."/>
            <person name="Jin S."/>
            <person name="Johri S."/>
            <person name="Kim M."/>
            <person name="Overton L."/>
            <person name="Reardon M."/>
            <person name="Tsitrin T."/>
            <person name="Vuong H."/>
            <person name="Weaver B."/>
            <person name="Ciecko A."/>
            <person name="Tallon L."/>
            <person name="Jackson J."/>
            <person name="Pai G."/>
            <person name="Aken S.V."/>
            <person name="Utterback T."/>
            <person name="Reidmuller S."/>
            <person name="Feldblyum T."/>
            <person name="Hsiao J."/>
            <person name="Zismann V."/>
            <person name="Iobst S."/>
            <person name="de Vazeille A.R."/>
            <person name="Buell C.R."/>
            <person name="Ying K."/>
            <person name="Li Y."/>
            <person name="Lu T."/>
            <person name="Huang Y."/>
            <person name="Zhao Q."/>
            <person name="Feng Q."/>
            <person name="Zhang L."/>
            <person name="Zhu J."/>
            <person name="Weng Q."/>
            <person name="Mu J."/>
            <person name="Lu Y."/>
            <person name="Fan D."/>
            <person name="Liu Y."/>
            <person name="Guan J."/>
            <person name="Zhang Y."/>
            <person name="Yu S."/>
            <person name="Liu X."/>
            <person name="Zhang Y."/>
            <person name="Hong G."/>
            <person name="Han B."/>
            <person name="Choisne N."/>
            <person name="Demange N."/>
            <person name="Orjeda G."/>
            <person name="Samain S."/>
            <person name="Cattolico L."/>
            <person name="Pelletier E."/>
            <person name="Couloux A."/>
            <person name="Segurens B."/>
            <person name="Wincker P."/>
            <person name="D'Hont A."/>
            <person name="Scarpelli C."/>
            <person name="Weissenbach J."/>
            <person name="Salanoubat M."/>
            <person name="Quetier F."/>
            <person name="Yu Y."/>
            <person name="Kim H.R."/>
            <person name="Rambo T."/>
            <person name="Currie J."/>
            <person name="Collura K."/>
            <person name="Luo M."/>
            <person name="Yang T."/>
            <person name="Ammiraju J.S.S."/>
            <person name="Engler F."/>
            <person name="Soderlund C."/>
            <person name="Wing R.A."/>
            <person name="Palmer L.E."/>
            <person name="de la Bastide M."/>
            <person name="Spiegel L."/>
            <person name="Nascimento L."/>
            <person name="Zutavern T."/>
            <person name="O'Shaughnessy A."/>
            <person name="Dike S."/>
            <person name="Dedhia N."/>
            <person name="Preston R."/>
            <person name="Balija V."/>
            <person name="McCombie W.R."/>
            <person name="Chow T."/>
            <person name="Chen H."/>
            <person name="Chung M."/>
            <person name="Chen C."/>
            <person name="Shaw J."/>
            <person name="Wu H."/>
            <person name="Hsiao K."/>
            <person name="Chao Y."/>
            <person name="Chu M."/>
            <person name="Cheng C."/>
            <person name="Hour A."/>
            <person name="Lee P."/>
            <person name="Lin S."/>
            <person name="Lin Y."/>
            <person name="Liou J."/>
            <person name="Liu S."/>
            <person name="Hsing Y."/>
            <person name="Raghuvanshi S."/>
            <person name="Mohanty A."/>
            <person name="Bharti A.K."/>
            <person name="Gaur A."/>
            <person name="Gupta V."/>
            <person name="Kumar D."/>
            <person name="Ravi V."/>
            <person name="Vij S."/>
            <person name="Kapur A."/>
            <person name="Khurana P."/>
            <person name="Khurana P."/>
            <person name="Khurana J.P."/>
            <person name="Tyagi A.K."/>
            <person name="Gaikwad K."/>
            <person name="Singh A."/>
            <person name="Dalal V."/>
            <person name="Srivastava S."/>
            <person name="Dixit A."/>
            <person name="Pal A.K."/>
            <person name="Ghazi I.A."/>
            <person name="Yadav M."/>
            <person name="Pandit A."/>
            <person name="Bhargava A."/>
            <person name="Sureshbabu K."/>
            <person name="Batra K."/>
            <person name="Sharma T.R."/>
            <person name="Mohapatra T."/>
            <person name="Singh N.K."/>
            <person name="Messing J."/>
            <person name="Nelson A.B."/>
            <person name="Fuks G."/>
            <person name="Kavchok S."/>
            <person name="Keizer G."/>
            <person name="Linton E."/>
            <person name="Llaca V."/>
            <person name="Song R."/>
            <person name="Tanyolac B."/>
            <person name="Young S."/>
            <person name="Ho-Il K."/>
            <person name="Hahn J.H."/>
            <person name="Sangsakoo G."/>
            <person name="Vanavichit A."/>
            <person name="de Mattos Luiz.A.T."/>
            <person name="Zimmer P.D."/>
            <person name="Malone G."/>
            <person name="Dellagostin O."/>
            <person name="de Oliveira A.C."/>
            <person name="Bevan M."/>
            <person name="Bancroft I."/>
            <person name="Minx P."/>
            <person name="Cordum H."/>
            <person name="Wilson R."/>
            <person name="Cheng Z."/>
            <person name="Jin W."/>
            <person name="Jiang J."/>
            <person name="Leong S.A."/>
            <person name="Iwama H."/>
            <person name="Gojobori T."/>
            <person name="Itoh T."/>
            <person name="Niimura Y."/>
            <person name="Fujii Y."/>
            <person name="Habara T."/>
            <person name="Sakai H."/>
            <person name="Sato Y."/>
            <person name="Wilson G."/>
            <person name="Kumar K."/>
            <person name="McCouch S."/>
            <person name="Juretic N."/>
            <person name="Hoen D."/>
            <person name="Wright S."/>
            <person name="Bruskiewich R."/>
            <person name="Bureau T."/>
            <person name="Miyao A."/>
            <person name="Hirochika H."/>
            <person name="Nishikawa T."/>
            <person name="Kadowaki K."/>
            <person name="Sugiura M."/>
            <person name="Burr B."/>
            <person name="Sasaki T."/>
        </authorList>
    </citation>
    <scope>NUCLEOTIDE SEQUENCE [LARGE SCALE GENOMIC DNA]</scope>
    <source>
        <strain evidence="4">cv. Nipponbare</strain>
    </source>
</reference>
<reference evidence="3" key="3">
    <citation type="journal article" date="2005" name="PLoS Biol.">
        <title>The genomes of Oryza sativa: a history of duplications.</title>
        <authorList>
            <person name="Yu J."/>
            <person name="Wang J."/>
            <person name="Lin W."/>
            <person name="Li S."/>
            <person name="Li H."/>
            <person name="Zhou J."/>
            <person name="Ni P."/>
            <person name="Dong W."/>
            <person name="Hu S."/>
            <person name="Zeng C."/>
            <person name="Zhang J."/>
            <person name="Zhang Y."/>
            <person name="Li R."/>
            <person name="Xu Z."/>
            <person name="Li S."/>
            <person name="Li X."/>
            <person name="Zheng H."/>
            <person name="Cong L."/>
            <person name="Lin L."/>
            <person name="Yin J."/>
            <person name="Geng J."/>
            <person name="Li G."/>
            <person name="Shi J."/>
            <person name="Liu J."/>
            <person name="Lv H."/>
            <person name="Li J."/>
            <person name="Wang J."/>
            <person name="Deng Y."/>
            <person name="Ran L."/>
            <person name="Shi X."/>
            <person name="Wang X."/>
            <person name="Wu Q."/>
            <person name="Li C."/>
            <person name="Ren X."/>
            <person name="Wang J."/>
            <person name="Wang X."/>
            <person name="Li D."/>
            <person name="Liu D."/>
            <person name="Zhang X."/>
            <person name="Ji Z."/>
            <person name="Zhao W."/>
            <person name="Sun Y."/>
            <person name="Zhang Z."/>
            <person name="Bao J."/>
            <person name="Han Y."/>
            <person name="Dong L."/>
            <person name="Ji J."/>
            <person name="Chen P."/>
            <person name="Wu S."/>
            <person name="Liu J."/>
            <person name="Xiao Y."/>
            <person name="Bu D."/>
            <person name="Tan J."/>
            <person name="Yang L."/>
            <person name="Ye C."/>
            <person name="Zhang J."/>
            <person name="Xu J."/>
            <person name="Zhou Y."/>
            <person name="Yu Y."/>
            <person name="Zhang B."/>
            <person name="Zhuang S."/>
            <person name="Wei H."/>
            <person name="Liu B."/>
            <person name="Lei M."/>
            <person name="Yu H."/>
            <person name="Li Y."/>
            <person name="Xu H."/>
            <person name="Wei S."/>
            <person name="He X."/>
            <person name="Fang L."/>
            <person name="Zhang Z."/>
            <person name="Zhang Y."/>
            <person name="Huang X."/>
            <person name="Su Z."/>
            <person name="Tong W."/>
            <person name="Li J."/>
            <person name="Tong Z."/>
            <person name="Li S."/>
            <person name="Ye J."/>
            <person name="Wang L."/>
            <person name="Fang L."/>
            <person name="Lei T."/>
            <person name="Chen C."/>
            <person name="Chen H."/>
            <person name="Xu Z."/>
            <person name="Li H."/>
            <person name="Huang H."/>
            <person name="Zhang F."/>
            <person name="Xu H."/>
            <person name="Li N."/>
            <person name="Zhao C."/>
            <person name="Li S."/>
            <person name="Dong L."/>
            <person name="Huang Y."/>
            <person name="Li L."/>
            <person name="Xi Y."/>
            <person name="Qi Q."/>
            <person name="Li W."/>
            <person name="Zhang B."/>
            <person name="Hu W."/>
            <person name="Zhang Y."/>
            <person name="Tian X."/>
            <person name="Jiao Y."/>
            <person name="Liang X."/>
            <person name="Jin J."/>
            <person name="Gao L."/>
            <person name="Zheng W."/>
            <person name="Hao B."/>
            <person name="Liu S."/>
            <person name="Wang W."/>
            <person name="Yuan L."/>
            <person name="Cao M."/>
            <person name="McDermott J."/>
            <person name="Samudrala R."/>
            <person name="Wang J."/>
            <person name="Wong G.K."/>
            <person name="Yang H."/>
        </authorList>
    </citation>
    <scope>NUCLEOTIDE SEQUENCE [LARGE SCALE GENOMIC DNA]</scope>
</reference>
<dbReference type="InterPro" id="IPR057196">
    <property type="entry name" value="DUF7874"/>
</dbReference>
<gene>
    <name evidence="3" type="ORF">OsJ_18395</name>
    <name evidence="2" type="ORF">OSJNBa0073E05.9</name>
</gene>
<reference evidence="4" key="4">
    <citation type="journal article" date="2008" name="Nucleic Acids Res.">
        <title>The rice annotation project database (RAP-DB): 2008 update.</title>
        <authorList>
            <consortium name="The rice annotation project (RAP)"/>
        </authorList>
    </citation>
    <scope>GENOME REANNOTATION</scope>
    <source>
        <strain evidence="4">cv. Nipponbare</strain>
    </source>
</reference>
<sequence length="173" mass="19293">MGQAAAKAKQGGDQAENKTGKDEKVAKPKDAKDLTDFMEKNYDSIKDVTSFEDFYHAFYELIEKFCEERGQLQYRIPEKAELQKQYERVNKSPQKGQNLSRKQFMELAGQVIKVNSFTFGKATMDVLVVLFGAPVCALLAKRVVPGLKSFSDDVVIPVATSGAVVYLAKTNKL</sequence>
<dbReference type="KEGG" id="osa:112936017"/>
<reference evidence="2" key="1">
    <citation type="submission" date="2004-10" db="EMBL/GenBank/DDBJ databases">
        <title>Oryza sativa BAC OSJNBa0073E05 genomic sequence.</title>
        <authorList>
            <person name="Chow T.-Y."/>
            <person name="Hsing Y.-I.C."/>
            <person name="Chen C.-S."/>
            <person name="Chen H.-H."/>
            <person name="Liu S.-M."/>
            <person name="Chao Y.-T."/>
            <person name="Chang S.-J."/>
            <person name="Chen H.-C."/>
            <person name="Chen S.-K."/>
            <person name="Chen T.-R."/>
            <person name="Chen Y.-L."/>
            <person name="Cheng C.-H."/>
            <person name="Chung C.-I."/>
            <person name="Han S.-Y."/>
            <person name="Hsiao S.-H."/>
            <person name="Hsiung J.-N."/>
            <person name="Hsu C.-H."/>
            <person name="Huang J.-J."/>
            <person name="Kau P.-I."/>
            <person name="Lee M.-C."/>
            <person name="Leu H.-L."/>
            <person name="Li Y.-F."/>
            <person name="Lin S.-J."/>
            <person name="Lin Y.-C."/>
            <person name="Wu S.-W."/>
            <person name="Yu C.-Y."/>
            <person name="Yu S.-W."/>
            <person name="Wu H.-P."/>
            <person name="Shaw J.-F."/>
        </authorList>
    </citation>
    <scope>NUCLEOTIDE SEQUENCE</scope>
</reference>
<dbReference type="Proteomes" id="UP000007752">
    <property type="component" value="Chromosome 5"/>
</dbReference>
<dbReference type="PANTHER" id="PTHR37216:SF4">
    <property type="entry name" value="EF-HAND DOMAIN-CONTAINING PROTEIN"/>
    <property type="match status" value="1"/>
</dbReference>
<dbReference type="Pfam" id="PF25284">
    <property type="entry name" value="DUF7874"/>
    <property type="match status" value="1"/>
</dbReference>
<evidence type="ECO:0000313" key="4">
    <source>
        <dbReference type="Proteomes" id="UP000000763"/>
    </source>
</evidence>
<dbReference type="PANTHER" id="PTHR37216">
    <property type="entry name" value="EXPRESSED PROTEIN"/>
    <property type="match status" value="1"/>
</dbReference>